<dbReference type="AlphaFoldDB" id="A0A3N4Z0V4"/>
<organism evidence="6 7">
    <name type="scientific">Myceligenerans xiligouense</name>
    <dbReference type="NCBI Taxonomy" id="253184"/>
    <lineage>
        <taxon>Bacteria</taxon>
        <taxon>Bacillati</taxon>
        <taxon>Actinomycetota</taxon>
        <taxon>Actinomycetes</taxon>
        <taxon>Micrococcales</taxon>
        <taxon>Promicromonosporaceae</taxon>
        <taxon>Myceligenerans</taxon>
    </lineage>
</organism>
<name>A0A3N4Z0V4_9MICO</name>
<evidence type="ECO:0000259" key="5">
    <source>
        <dbReference type="PROSITE" id="PS01124"/>
    </source>
</evidence>
<protein>
    <submittedName>
        <fullName evidence="6">AraC-like DNA-binding protein</fullName>
    </submittedName>
</protein>
<keyword evidence="1" id="KW-0805">Transcription regulation</keyword>
<dbReference type="GO" id="GO:0003700">
    <property type="term" value="F:DNA-binding transcription factor activity"/>
    <property type="evidence" value="ECO:0007669"/>
    <property type="project" value="InterPro"/>
</dbReference>
<dbReference type="GO" id="GO:0043565">
    <property type="term" value="F:sequence-specific DNA binding"/>
    <property type="evidence" value="ECO:0007669"/>
    <property type="project" value="InterPro"/>
</dbReference>
<dbReference type="Pfam" id="PF12833">
    <property type="entry name" value="HTH_18"/>
    <property type="match status" value="1"/>
</dbReference>
<evidence type="ECO:0000256" key="3">
    <source>
        <dbReference type="ARBA" id="ARBA00023163"/>
    </source>
</evidence>
<dbReference type="InterPro" id="IPR018062">
    <property type="entry name" value="HTH_AraC-typ_CS"/>
</dbReference>
<dbReference type="InterPro" id="IPR050204">
    <property type="entry name" value="AraC_XylS_family_regulators"/>
</dbReference>
<keyword evidence="2 6" id="KW-0238">DNA-binding</keyword>
<keyword evidence="7" id="KW-1185">Reference proteome</keyword>
<dbReference type="InterPro" id="IPR018060">
    <property type="entry name" value="HTH_AraC"/>
</dbReference>
<keyword evidence="3" id="KW-0804">Transcription</keyword>
<dbReference type="OrthoDB" id="2060755at2"/>
<evidence type="ECO:0000313" key="6">
    <source>
        <dbReference type="EMBL" id="RPF19718.1"/>
    </source>
</evidence>
<dbReference type="PANTHER" id="PTHR46796">
    <property type="entry name" value="HTH-TYPE TRANSCRIPTIONAL ACTIVATOR RHAS-RELATED"/>
    <property type="match status" value="1"/>
</dbReference>
<evidence type="ECO:0000256" key="4">
    <source>
        <dbReference type="SAM" id="MobiDB-lite"/>
    </source>
</evidence>
<evidence type="ECO:0000313" key="7">
    <source>
        <dbReference type="Proteomes" id="UP000280501"/>
    </source>
</evidence>
<feature type="domain" description="HTH araC/xylS-type" evidence="5">
    <location>
        <begin position="51"/>
        <end position="149"/>
    </location>
</feature>
<reference evidence="6 7" key="1">
    <citation type="submission" date="2018-11" db="EMBL/GenBank/DDBJ databases">
        <title>Sequencing the genomes of 1000 actinobacteria strains.</title>
        <authorList>
            <person name="Klenk H.-P."/>
        </authorList>
    </citation>
    <scope>NUCLEOTIDE SEQUENCE [LARGE SCALE GENOMIC DNA]</scope>
    <source>
        <strain evidence="6 7">DSM 15700</strain>
    </source>
</reference>
<proteinExistence type="predicted"/>
<feature type="region of interest" description="Disordered" evidence="4">
    <location>
        <begin position="1"/>
        <end position="44"/>
    </location>
</feature>
<dbReference type="SMART" id="SM00342">
    <property type="entry name" value="HTH_ARAC"/>
    <property type="match status" value="1"/>
</dbReference>
<gene>
    <name evidence="6" type="ORF">EDD34_0281</name>
</gene>
<dbReference type="EMBL" id="RKQZ01000001">
    <property type="protein sequence ID" value="RPF19718.1"/>
    <property type="molecule type" value="Genomic_DNA"/>
</dbReference>
<feature type="compositionally biased region" description="Low complexity" evidence="4">
    <location>
        <begin position="25"/>
        <end position="34"/>
    </location>
</feature>
<dbReference type="SUPFAM" id="SSF46689">
    <property type="entry name" value="Homeodomain-like"/>
    <property type="match status" value="2"/>
</dbReference>
<feature type="compositionally biased region" description="Polar residues" evidence="4">
    <location>
        <begin position="1"/>
        <end position="14"/>
    </location>
</feature>
<accession>A0A3N4Z0V4</accession>
<dbReference type="PROSITE" id="PS00041">
    <property type="entry name" value="HTH_ARAC_FAMILY_1"/>
    <property type="match status" value="1"/>
</dbReference>
<dbReference type="InterPro" id="IPR009057">
    <property type="entry name" value="Homeodomain-like_sf"/>
</dbReference>
<evidence type="ECO:0000256" key="1">
    <source>
        <dbReference type="ARBA" id="ARBA00023015"/>
    </source>
</evidence>
<dbReference type="PROSITE" id="PS01124">
    <property type="entry name" value="HTH_ARAC_FAMILY_2"/>
    <property type="match status" value="1"/>
</dbReference>
<dbReference type="Proteomes" id="UP000280501">
    <property type="component" value="Unassembled WGS sequence"/>
</dbReference>
<sequence>MTITAHSATISAHPSTLDLAESARPSHPTRPGTRSRSRSETVDSPIEDAVRQAVQAMTDDLGCDEGIASIAAANFYSKFHFTREFSRITGTTPRRYLAALRMQRAKELLLQSDLGVVDVSTTVGYMSVGTFSSRFSALVGVSPREWRRLRGLTAAAPDVHGPGRTVLRGRVQLLEGVAEAPADVFVAVYEDSVIQGLPVACTRATTGAVFELRGVPAGSWVVSVLLRFLTSDGVEALRDRCQVTVSDDPATRHLPLRLQPSTPCEFDPPVIFSGVGSLLIAGDHGRR</sequence>
<evidence type="ECO:0000256" key="2">
    <source>
        <dbReference type="ARBA" id="ARBA00023125"/>
    </source>
</evidence>
<comment type="caution">
    <text evidence="6">The sequence shown here is derived from an EMBL/GenBank/DDBJ whole genome shotgun (WGS) entry which is preliminary data.</text>
</comment>
<dbReference type="Gene3D" id="1.10.10.60">
    <property type="entry name" value="Homeodomain-like"/>
    <property type="match status" value="2"/>
</dbReference>
<dbReference type="RefSeq" id="WP_123812984.1">
    <property type="nucleotide sequence ID" value="NZ_RKQZ01000001.1"/>
</dbReference>